<name>A0A645C3X2_9ZZZZ</name>
<protein>
    <submittedName>
        <fullName evidence="1">Uncharacterized protein</fullName>
    </submittedName>
</protein>
<organism evidence="1">
    <name type="scientific">bioreactor metagenome</name>
    <dbReference type="NCBI Taxonomy" id="1076179"/>
    <lineage>
        <taxon>unclassified sequences</taxon>
        <taxon>metagenomes</taxon>
        <taxon>ecological metagenomes</taxon>
    </lineage>
</organism>
<comment type="caution">
    <text evidence="1">The sequence shown here is derived from an EMBL/GenBank/DDBJ whole genome shotgun (WGS) entry which is preliminary data.</text>
</comment>
<dbReference type="AlphaFoldDB" id="A0A645C3X2"/>
<accession>A0A645C3X2</accession>
<evidence type="ECO:0000313" key="1">
    <source>
        <dbReference type="EMBL" id="MPM72235.1"/>
    </source>
</evidence>
<gene>
    <name evidence="1" type="ORF">SDC9_119208</name>
</gene>
<dbReference type="EMBL" id="VSSQ01024619">
    <property type="protein sequence ID" value="MPM72235.1"/>
    <property type="molecule type" value="Genomic_DNA"/>
</dbReference>
<reference evidence="1" key="1">
    <citation type="submission" date="2019-08" db="EMBL/GenBank/DDBJ databases">
        <authorList>
            <person name="Kucharzyk K."/>
            <person name="Murdoch R.W."/>
            <person name="Higgins S."/>
            <person name="Loffler F."/>
        </authorList>
    </citation>
    <scope>NUCLEOTIDE SEQUENCE</scope>
</reference>
<proteinExistence type="predicted"/>
<sequence>MGTKNQKVLNELRKKNLQTILSEEELDQYYRGISDTEAEALAVTARDKINPQINGGYQDGKFIYASFYKIYLESKVAELKYADDPARLKAALRKIREDEFKVLLDKSGIVATDELKGSRAWTFKPNTPVR</sequence>